<gene>
    <name evidence="2" type="ORF">SAMN04488057_104220</name>
</gene>
<sequence length="363" mass="43021">MPRYFKIRDYEAKTRKRTLERILDLRKVLSEKIPFTKPDSLLLATWNIKDFDSNFYKQGPRLDESYNYIAEIISRFDLVAVQEINRDLDPLRKLVWLLGNDWDFLVTSITEGLSGNGERMAFLFNKKRVKFTNLSWQVILPKSTMVTEEGLQFARAPYVVSFQAGWFKFNICTVHIYFGEDSGEKLQRRIEEIEKIATHFKNLNKKETGDYILLGDFNIVSPQHQTMQALEENGFKIPDILKGFETNLGKNKFYDQIAFKQNDKRLEFGDAGVFDFRDAVCREEDYEDYFDYMKTEYRDFNFRGRGANRNAPRTEEQKRNYYNKEWITWQMSDHLLLWVELKVDFTNDYLNSLMPGEAPLADL</sequence>
<dbReference type="Gene3D" id="3.60.10.10">
    <property type="entry name" value="Endonuclease/exonuclease/phosphatase"/>
    <property type="match status" value="1"/>
</dbReference>
<dbReference type="Proteomes" id="UP000184513">
    <property type="component" value="Unassembled WGS sequence"/>
</dbReference>
<keyword evidence="3" id="KW-1185">Reference proteome</keyword>
<protein>
    <submittedName>
        <fullName evidence="2">Endonuclease/Exonuclease/phosphatase family protein</fullName>
    </submittedName>
</protein>
<name>A0A1M7MC93_9BACT</name>
<feature type="domain" description="Endonuclease/exonuclease/phosphatase" evidence="1">
    <location>
        <begin position="44"/>
        <end position="222"/>
    </location>
</feature>
<proteinExistence type="predicted"/>
<reference evidence="2 3" key="1">
    <citation type="submission" date="2016-11" db="EMBL/GenBank/DDBJ databases">
        <authorList>
            <person name="Jaros S."/>
            <person name="Januszkiewicz K."/>
            <person name="Wedrychowicz H."/>
        </authorList>
    </citation>
    <scope>NUCLEOTIDE SEQUENCE [LARGE SCALE GENOMIC DNA]</scope>
    <source>
        <strain evidence="2 3">CGMCC 1.6102</strain>
    </source>
</reference>
<evidence type="ECO:0000313" key="3">
    <source>
        <dbReference type="Proteomes" id="UP000184513"/>
    </source>
</evidence>
<dbReference type="CDD" id="cd10283">
    <property type="entry name" value="MnuA_DNase1-like"/>
    <property type="match status" value="1"/>
</dbReference>
<dbReference type="GO" id="GO:0004527">
    <property type="term" value="F:exonuclease activity"/>
    <property type="evidence" value="ECO:0007669"/>
    <property type="project" value="UniProtKB-KW"/>
</dbReference>
<dbReference type="RefSeq" id="WP_073094006.1">
    <property type="nucleotide sequence ID" value="NZ_FRCY01000004.1"/>
</dbReference>
<dbReference type="AlphaFoldDB" id="A0A1M7MC93"/>
<evidence type="ECO:0000313" key="2">
    <source>
        <dbReference type="EMBL" id="SHM88433.1"/>
    </source>
</evidence>
<accession>A0A1M7MC93</accession>
<dbReference type="GO" id="GO:0004519">
    <property type="term" value="F:endonuclease activity"/>
    <property type="evidence" value="ECO:0007669"/>
    <property type="project" value="UniProtKB-KW"/>
</dbReference>
<dbReference type="InterPro" id="IPR036691">
    <property type="entry name" value="Endo/exonu/phosph_ase_sf"/>
</dbReference>
<keyword evidence="2" id="KW-0255">Endonuclease</keyword>
<keyword evidence="2" id="KW-0378">Hydrolase</keyword>
<keyword evidence="2" id="KW-0540">Nuclease</keyword>
<dbReference type="EMBL" id="FRCY01000004">
    <property type="protein sequence ID" value="SHM88433.1"/>
    <property type="molecule type" value="Genomic_DNA"/>
</dbReference>
<dbReference type="Pfam" id="PF03372">
    <property type="entry name" value="Exo_endo_phos"/>
    <property type="match status" value="1"/>
</dbReference>
<dbReference type="STRING" id="388280.SAMN04488057_104220"/>
<dbReference type="InterPro" id="IPR005135">
    <property type="entry name" value="Endo/exonuclease/phosphatase"/>
</dbReference>
<keyword evidence="2" id="KW-0269">Exonuclease</keyword>
<evidence type="ECO:0000259" key="1">
    <source>
        <dbReference type="Pfam" id="PF03372"/>
    </source>
</evidence>
<dbReference type="SUPFAM" id="SSF56219">
    <property type="entry name" value="DNase I-like"/>
    <property type="match status" value="1"/>
</dbReference>
<organism evidence="2 3">
    <name type="scientific">Cyclobacterium lianum</name>
    <dbReference type="NCBI Taxonomy" id="388280"/>
    <lineage>
        <taxon>Bacteria</taxon>
        <taxon>Pseudomonadati</taxon>
        <taxon>Bacteroidota</taxon>
        <taxon>Cytophagia</taxon>
        <taxon>Cytophagales</taxon>
        <taxon>Cyclobacteriaceae</taxon>
        <taxon>Cyclobacterium</taxon>
    </lineage>
</organism>